<dbReference type="CDD" id="cd01392">
    <property type="entry name" value="HTH_LacI"/>
    <property type="match status" value="1"/>
</dbReference>
<name>D5T094_LEUKI</name>
<dbReference type="InterPro" id="IPR046335">
    <property type="entry name" value="LacI/GalR-like_sensor"/>
</dbReference>
<dbReference type="CDD" id="cd01544">
    <property type="entry name" value="PBP1_GalR"/>
    <property type="match status" value="1"/>
</dbReference>
<dbReference type="InterPro" id="IPR000843">
    <property type="entry name" value="HTH_LacI"/>
</dbReference>
<dbReference type="AlphaFoldDB" id="D5T094"/>
<dbReference type="GO" id="GO:0000976">
    <property type="term" value="F:transcription cis-regulatory region binding"/>
    <property type="evidence" value="ECO:0007669"/>
    <property type="project" value="TreeGrafter"/>
</dbReference>
<evidence type="ECO:0000313" key="5">
    <source>
        <dbReference type="EMBL" id="ADG39693.1"/>
    </source>
</evidence>
<dbReference type="STRING" id="762051.LKI_00750"/>
<evidence type="ECO:0000313" key="6">
    <source>
        <dbReference type="Proteomes" id="UP000002362"/>
    </source>
</evidence>
<feature type="domain" description="HTH lacI-type" evidence="4">
    <location>
        <begin position="2"/>
        <end position="48"/>
    </location>
</feature>
<dbReference type="OrthoDB" id="43195at2"/>
<dbReference type="InterPro" id="IPR028082">
    <property type="entry name" value="Peripla_BP_I"/>
</dbReference>
<organism evidence="5 6">
    <name type="scientific">Leuconostoc kimchii (strain IMSNU 11154 / KCTC 2386 / IH25)</name>
    <dbReference type="NCBI Taxonomy" id="762051"/>
    <lineage>
        <taxon>Bacteria</taxon>
        <taxon>Bacillati</taxon>
        <taxon>Bacillota</taxon>
        <taxon>Bacilli</taxon>
        <taxon>Lactobacillales</taxon>
        <taxon>Lactobacillaceae</taxon>
        <taxon>Leuconostoc</taxon>
    </lineage>
</organism>
<dbReference type="Proteomes" id="UP000002362">
    <property type="component" value="Chromosome"/>
</dbReference>
<dbReference type="SMART" id="SM00354">
    <property type="entry name" value="HTH_LACI"/>
    <property type="match status" value="1"/>
</dbReference>
<proteinExistence type="predicted"/>
<dbReference type="KEGG" id="lki:LKI_00750"/>
<dbReference type="Pfam" id="PF13377">
    <property type="entry name" value="Peripla_BP_3"/>
    <property type="match status" value="1"/>
</dbReference>
<evidence type="ECO:0000256" key="2">
    <source>
        <dbReference type="ARBA" id="ARBA00023125"/>
    </source>
</evidence>
<dbReference type="Gene3D" id="3.40.50.2300">
    <property type="match status" value="2"/>
</dbReference>
<dbReference type="PANTHER" id="PTHR30146">
    <property type="entry name" value="LACI-RELATED TRANSCRIPTIONAL REPRESSOR"/>
    <property type="match status" value="1"/>
</dbReference>
<dbReference type="GO" id="GO:0003700">
    <property type="term" value="F:DNA-binding transcription factor activity"/>
    <property type="evidence" value="ECO:0007669"/>
    <property type="project" value="TreeGrafter"/>
</dbReference>
<dbReference type="Pfam" id="PF00356">
    <property type="entry name" value="LacI"/>
    <property type="match status" value="1"/>
</dbReference>
<dbReference type="PANTHER" id="PTHR30146:SF149">
    <property type="entry name" value="HTH-TYPE TRANSCRIPTIONAL REGULATOR EBGR"/>
    <property type="match status" value="1"/>
</dbReference>
<dbReference type="SUPFAM" id="SSF53822">
    <property type="entry name" value="Periplasmic binding protein-like I"/>
    <property type="match status" value="1"/>
</dbReference>
<keyword evidence="2" id="KW-0238">DNA-binding</keyword>
<dbReference type="eggNOG" id="COG1609">
    <property type="taxonomic scope" value="Bacteria"/>
</dbReference>
<gene>
    <name evidence="5" type="ordered locus">LKI_00750</name>
</gene>
<sequence length="333" mass="37720">MVTIQQIAEETGLSSSTVSRILNNDQTLSVRDTTRQLVFEVATKHHYTKKIKKNIKIGVITTFSEMRENHDAYWRQIYLGIQSEARQHNITIDEIMRLDKKTRLSQFRQFDALIALGELSSNAVQEIKAANQRLVLVDAKKHYQNVDAVDPELTNMTIRILDELYQSGRHHIGFIGGINDLIEMDGSTSTSERDLRYVAYKQWTSQHQLNEYVYEGSWQAETGNLGAKHLLTEQPQIDALLIASDPIAIGALNTIKTSGLEPGKDIDVVSFDDLDLVKYLVPALTSVDLKATEMGKTALNRAVELVTEIDSWTVWSTIPSALEYRETFMKFTQ</sequence>
<protein>
    <submittedName>
        <fullName evidence="5">Putative transcriptional regulator</fullName>
    </submittedName>
</protein>
<keyword evidence="3" id="KW-0804">Transcription</keyword>
<dbReference type="Gene3D" id="1.10.260.40">
    <property type="entry name" value="lambda repressor-like DNA-binding domains"/>
    <property type="match status" value="1"/>
</dbReference>
<dbReference type="RefSeq" id="WP_013102292.1">
    <property type="nucleotide sequence ID" value="NC_014136.1"/>
</dbReference>
<evidence type="ECO:0000256" key="3">
    <source>
        <dbReference type="ARBA" id="ARBA00023163"/>
    </source>
</evidence>
<evidence type="ECO:0000256" key="1">
    <source>
        <dbReference type="ARBA" id="ARBA00023015"/>
    </source>
</evidence>
<dbReference type="HOGENOM" id="CLU_037628_1_2_9"/>
<dbReference type="PATRIC" id="fig|762051.18.peg.153"/>
<evidence type="ECO:0000259" key="4">
    <source>
        <dbReference type="PROSITE" id="PS50932"/>
    </source>
</evidence>
<dbReference type="PROSITE" id="PS50932">
    <property type="entry name" value="HTH_LACI_2"/>
    <property type="match status" value="1"/>
</dbReference>
<keyword evidence="1" id="KW-0805">Transcription regulation</keyword>
<dbReference type="EMBL" id="CP001758">
    <property type="protein sequence ID" value="ADG39693.1"/>
    <property type="molecule type" value="Genomic_DNA"/>
</dbReference>
<dbReference type="InterPro" id="IPR010982">
    <property type="entry name" value="Lambda_DNA-bd_dom_sf"/>
</dbReference>
<dbReference type="SUPFAM" id="SSF47413">
    <property type="entry name" value="lambda repressor-like DNA-binding domains"/>
    <property type="match status" value="1"/>
</dbReference>
<accession>D5T094</accession>
<reference evidence="5 6" key="1">
    <citation type="journal article" date="2010" name="J. Bacteriol.">
        <title>Complete genome sequence analysis of Leuconostoc kimchii IMSNU 11154.</title>
        <authorList>
            <person name="Oh H.M."/>
            <person name="Cho Y.J."/>
            <person name="Kim B.K."/>
            <person name="Roe J.H."/>
            <person name="Kang S.O."/>
            <person name="Nahm B.H."/>
            <person name="Jeong G."/>
            <person name="Han H.U."/>
            <person name="Chun J."/>
        </authorList>
    </citation>
    <scope>NUCLEOTIDE SEQUENCE [LARGE SCALE GENOMIC DNA]</scope>
    <source>
        <strain evidence="6">IMSNU 11154 / KCTC 2386 / IH25</strain>
    </source>
</reference>